<dbReference type="InterPro" id="IPR013766">
    <property type="entry name" value="Thioredoxin_domain"/>
</dbReference>
<dbReference type="RefSeq" id="WP_247956355.1">
    <property type="nucleotide sequence ID" value="NZ_CP078077.1"/>
</dbReference>
<dbReference type="SUPFAM" id="SSF52833">
    <property type="entry name" value="Thioredoxin-like"/>
    <property type="match status" value="1"/>
</dbReference>
<dbReference type="InterPro" id="IPR000866">
    <property type="entry name" value="AhpC/TSA"/>
</dbReference>
<keyword evidence="2" id="KW-0049">Antioxidant</keyword>
<dbReference type="Proteomes" id="UP000831963">
    <property type="component" value="Chromosome"/>
</dbReference>
<dbReference type="InterPro" id="IPR050455">
    <property type="entry name" value="Tpx_Peroxidase_subfamily"/>
</dbReference>
<dbReference type="EMBL" id="CP078077">
    <property type="protein sequence ID" value="UPL15909.1"/>
    <property type="molecule type" value="Genomic_DNA"/>
</dbReference>
<gene>
    <name evidence="6" type="ORF">KV396_16170</name>
</gene>
<evidence type="ECO:0000256" key="2">
    <source>
        <dbReference type="ARBA" id="ARBA00022862"/>
    </source>
</evidence>
<name>A0ABY4ITF7_9MICO</name>
<evidence type="ECO:0000256" key="4">
    <source>
        <dbReference type="ARBA" id="ARBA00023284"/>
    </source>
</evidence>
<dbReference type="Gene3D" id="3.40.30.10">
    <property type="entry name" value="Glutaredoxin"/>
    <property type="match status" value="1"/>
</dbReference>
<dbReference type="InterPro" id="IPR024706">
    <property type="entry name" value="Peroxiredoxin_AhpC-typ"/>
</dbReference>
<proteinExistence type="predicted"/>
<sequence>MTDTPETEGRERILTAGTTAPDFTLRVTADQSLRLDELRGAPVVLAFYPADWSPVCGDELSVINAALPMLHERRAQVVAVSVDNVWSHEAFSSVHGLHFPLLSDFEPKGAVSRLYGAYDDSTGESRRALFVIDAAGVIAWSYLSPVALNPGVDGVLDALDALTPDERRG</sequence>
<feature type="domain" description="Thioredoxin" evidence="5">
    <location>
        <begin position="14"/>
        <end position="164"/>
    </location>
</feature>
<evidence type="ECO:0000256" key="1">
    <source>
        <dbReference type="ARBA" id="ARBA00022559"/>
    </source>
</evidence>
<dbReference type="Pfam" id="PF00578">
    <property type="entry name" value="AhpC-TSA"/>
    <property type="match status" value="1"/>
</dbReference>
<keyword evidence="7" id="KW-1185">Reference proteome</keyword>
<dbReference type="PIRSF" id="PIRSF000239">
    <property type="entry name" value="AHPC"/>
    <property type="match status" value="1"/>
</dbReference>
<organism evidence="6 7">
    <name type="scientific">Microbacterium galbinum</name>
    <dbReference type="NCBI Taxonomy" id="2851646"/>
    <lineage>
        <taxon>Bacteria</taxon>
        <taxon>Bacillati</taxon>
        <taxon>Actinomycetota</taxon>
        <taxon>Actinomycetes</taxon>
        <taxon>Micrococcales</taxon>
        <taxon>Microbacteriaceae</taxon>
        <taxon>Microbacterium</taxon>
    </lineage>
</organism>
<evidence type="ECO:0000256" key="3">
    <source>
        <dbReference type="ARBA" id="ARBA00023002"/>
    </source>
</evidence>
<evidence type="ECO:0000313" key="6">
    <source>
        <dbReference type="EMBL" id="UPL15909.1"/>
    </source>
</evidence>
<keyword evidence="3" id="KW-0560">Oxidoreductase</keyword>
<keyword evidence="1" id="KW-0575">Peroxidase</keyword>
<protein>
    <submittedName>
        <fullName evidence="6">Redoxin domain-containing protein</fullName>
    </submittedName>
</protein>
<dbReference type="PROSITE" id="PS51352">
    <property type="entry name" value="THIOREDOXIN_2"/>
    <property type="match status" value="1"/>
</dbReference>
<dbReference type="PANTHER" id="PTHR43110:SF1">
    <property type="entry name" value="THIOL PEROXIDASE"/>
    <property type="match status" value="1"/>
</dbReference>
<evidence type="ECO:0000313" key="7">
    <source>
        <dbReference type="Proteomes" id="UP000831963"/>
    </source>
</evidence>
<accession>A0ABY4ITF7</accession>
<evidence type="ECO:0000259" key="5">
    <source>
        <dbReference type="PROSITE" id="PS51352"/>
    </source>
</evidence>
<reference evidence="6 7" key="1">
    <citation type="submission" date="2021-06" db="EMBL/GenBank/DDBJ databases">
        <title>Genome-based taxonomic framework of Microbacterium strains isolated from marine environment, the description of four new species and reclassification of four preexisting species.</title>
        <authorList>
            <person name="Lee S.D."/>
            <person name="Kim S.-M."/>
            <person name="Byeon Y.-S."/>
            <person name="Yang H.L."/>
            <person name="Kim I.S."/>
        </authorList>
    </citation>
    <scope>NUCLEOTIDE SEQUENCE [LARGE SCALE GENOMIC DNA]</scope>
    <source>
        <strain evidence="6 7">SSW1-36</strain>
    </source>
</reference>
<keyword evidence="4" id="KW-0676">Redox-active center</keyword>
<dbReference type="PANTHER" id="PTHR43110">
    <property type="entry name" value="THIOL PEROXIDASE"/>
    <property type="match status" value="1"/>
</dbReference>
<dbReference type="InterPro" id="IPR036249">
    <property type="entry name" value="Thioredoxin-like_sf"/>
</dbReference>